<dbReference type="SUPFAM" id="SSF53448">
    <property type="entry name" value="Nucleotide-diphospho-sugar transferases"/>
    <property type="match status" value="1"/>
</dbReference>
<dbReference type="Pfam" id="PF00535">
    <property type="entry name" value="Glycos_transf_2"/>
    <property type="match status" value="1"/>
</dbReference>
<evidence type="ECO:0000259" key="3">
    <source>
        <dbReference type="Pfam" id="PF02709"/>
    </source>
</evidence>
<comment type="caution">
    <text evidence="4">The sequence shown here is derived from an EMBL/GenBank/DDBJ whole genome shotgun (WGS) entry which is preliminary data.</text>
</comment>
<dbReference type="InterPro" id="IPR027791">
    <property type="entry name" value="Galactosyl_T_C"/>
</dbReference>
<keyword evidence="1" id="KW-0808">Transferase</keyword>
<dbReference type="AlphaFoldDB" id="A0A0A2EXT8"/>
<dbReference type="PANTHER" id="PTHR43685:SF3">
    <property type="entry name" value="SLR2126 PROTEIN"/>
    <property type="match status" value="1"/>
</dbReference>
<dbReference type="STRING" id="36874.HQ34_05140"/>
<dbReference type="Proteomes" id="UP000030125">
    <property type="component" value="Unassembled WGS sequence"/>
</dbReference>
<gene>
    <name evidence="4" type="ORF">HQ35_02760</name>
</gene>
<evidence type="ECO:0000313" key="5">
    <source>
        <dbReference type="Proteomes" id="UP000030125"/>
    </source>
</evidence>
<evidence type="ECO:0000313" key="4">
    <source>
        <dbReference type="EMBL" id="KGN82492.1"/>
    </source>
</evidence>
<evidence type="ECO:0000256" key="1">
    <source>
        <dbReference type="ARBA" id="ARBA00022679"/>
    </source>
</evidence>
<accession>A0A0A2EXT8</accession>
<organism evidence="4 5">
    <name type="scientific">Porphyromonas cangingivalis</name>
    <dbReference type="NCBI Taxonomy" id="36874"/>
    <lineage>
        <taxon>Bacteria</taxon>
        <taxon>Pseudomonadati</taxon>
        <taxon>Bacteroidota</taxon>
        <taxon>Bacteroidia</taxon>
        <taxon>Bacteroidales</taxon>
        <taxon>Porphyromonadaceae</taxon>
        <taxon>Porphyromonas</taxon>
    </lineage>
</organism>
<reference evidence="4 5" key="1">
    <citation type="submission" date="2014-08" db="EMBL/GenBank/DDBJ databases">
        <title>Porphyromonas cangingivalis strain:COT-109_OH1386 Genome sequencing.</title>
        <authorList>
            <person name="Wallis C."/>
            <person name="Deusch O."/>
            <person name="O'Flynn C."/>
            <person name="Davis I."/>
            <person name="Jospin G."/>
            <person name="Darling A.E."/>
            <person name="Coil D.A."/>
            <person name="Alexiev A."/>
            <person name="Horsfall A."/>
            <person name="Kirkwood N."/>
            <person name="Harris S."/>
            <person name="Eisen J.A."/>
        </authorList>
    </citation>
    <scope>NUCLEOTIDE SEQUENCE [LARGE SCALE GENOMIC DNA]</scope>
    <source>
        <strain evidence="5">COT-109 OH1386</strain>
    </source>
</reference>
<sequence length="275" mass="31307">MVTKKQHNSFPKVSVIISTYNWTEALYVVVRSFFVQTYLPNEIIIADDGSREDTRDMIELLRTQSPIPIVHVWQEDDGYRKAKITNKAIAKATGDYLVLVDGDCIVKRHFVADHLSIAKPNGFVCGRRILLSPEMSEKTLAAKRLIPWEGILPPSFRIFSNTMRSKLIRKLFAKFYGKKGVSHALGCNLSFWRDDLIKVNGYNEAYEGWGAEDFDIIIRLLKSGVEKSCLKGGGVVYHLHHESFSTERLDINTKLLEEQMASTSYRADLGVDQYL</sequence>
<evidence type="ECO:0000259" key="2">
    <source>
        <dbReference type="Pfam" id="PF00535"/>
    </source>
</evidence>
<keyword evidence="5" id="KW-1185">Reference proteome</keyword>
<dbReference type="Gene3D" id="3.90.550.10">
    <property type="entry name" value="Spore Coat Polysaccharide Biosynthesis Protein SpsA, Chain A"/>
    <property type="match status" value="1"/>
</dbReference>
<dbReference type="Pfam" id="PF02709">
    <property type="entry name" value="Glyco_transf_7C"/>
    <property type="match status" value="1"/>
</dbReference>
<dbReference type="InterPro" id="IPR050834">
    <property type="entry name" value="Glycosyltransf_2"/>
</dbReference>
<dbReference type="InterPro" id="IPR029044">
    <property type="entry name" value="Nucleotide-diphossugar_trans"/>
</dbReference>
<dbReference type="RefSeq" id="WP_036850793.1">
    <property type="nucleotide sequence ID" value="NZ_JQJD01000010.1"/>
</dbReference>
<dbReference type="EMBL" id="JQJD01000010">
    <property type="protein sequence ID" value="KGN82492.1"/>
    <property type="molecule type" value="Genomic_DNA"/>
</dbReference>
<proteinExistence type="predicted"/>
<feature type="domain" description="Galactosyltransferase C-terminal" evidence="3">
    <location>
        <begin position="173"/>
        <end position="242"/>
    </location>
</feature>
<dbReference type="OrthoDB" id="9815923at2"/>
<dbReference type="InterPro" id="IPR001173">
    <property type="entry name" value="Glyco_trans_2-like"/>
</dbReference>
<dbReference type="eggNOG" id="COG1216">
    <property type="taxonomic scope" value="Bacteria"/>
</dbReference>
<feature type="domain" description="Glycosyltransferase 2-like" evidence="2">
    <location>
        <begin position="14"/>
        <end position="151"/>
    </location>
</feature>
<dbReference type="GO" id="GO:0016740">
    <property type="term" value="F:transferase activity"/>
    <property type="evidence" value="ECO:0007669"/>
    <property type="project" value="UniProtKB-KW"/>
</dbReference>
<name>A0A0A2EXT8_PORCN</name>
<dbReference type="PANTHER" id="PTHR43685">
    <property type="entry name" value="GLYCOSYLTRANSFERASE"/>
    <property type="match status" value="1"/>
</dbReference>
<protein>
    <recommendedName>
        <fullName evidence="6">Glycosyl transferase family 2</fullName>
    </recommendedName>
</protein>
<evidence type="ECO:0008006" key="6">
    <source>
        <dbReference type="Google" id="ProtNLM"/>
    </source>
</evidence>
<dbReference type="CDD" id="cd06420">
    <property type="entry name" value="GT2_Chondriotin_Pol_N"/>
    <property type="match status" value="1"/>
</dbReference>